<organism evidence="5 6">
    <name type="scientific">Candidatus Muproteobacteria bacterium RBG_16_62_13</name>
    <dbReference type="NCBI Taxonomy" id="1817756"/>
    <lineage>
        <taxon>Bacteria</taxon>
        <taxon>Pseudomonadati</taxon>
        <taxon>Pseudomonadota</taxon>
        <taxon>Candidatus Muproteobacteria</taxon>
    </lineage>
</organism>
<dbReference type="Gene3D" id="1.10.10.10">
    <property type="entry name" value="Winged helix-like DNA-binding domain superfamily/Winged helix DNA-binding domain"/>
    <property type="match status" value="1"/>
</dbReference>
<sequence>MSVTAETVNVSELITSEEDIHHATRALKAMAHPLRLKILCLLGTESEVSVQDIVDHVGTSQSNISQHLSILREKGIIASRKDANKVFYRVGDPRILGLIGSMREAFCSSGHRR</sequence>
<evidence type="ECO:0000256" key="1">
    <source>
        <dbReference type="ARBA" id="ARBA00023015"/>
    </source>
</evidence>
<evidence type="ECO:0000256" key="2">
    <source>
        <dbReference type="ARBA" id="ARBA00023125"/>
    </source>
</evidence>
<dbReference type="EMBL" id="MFSQ01000125">
    <property type="protein sequence ID" value="OGI38285.1"/>
    <property type="molecule type" value="Genomic_DNA"/>
</dbReference>
<dbReference type="Pfam" id="PF01022">
    <property type="entry name" value="HTH_5"/>
    <property type="match status" value="1"/>
</dbReference>
<evidence type="ECO:0000313" key="6">
    <source>
        <dbReference type="Proteomes" id="UP000178379"/>
    </source>
</evidence>
<evidence type="ECO:0000259" key="4">
    <source>
        <dbReference type="PROSITE" id="PS50987"/>
    </source>
</evidence>
<dbReference type="PANTHER" id="PTHR43132">
    <property type="entry name" value="ARSENICAL RESISTANCE OPERON REPRESSOR ARSR-RELATED"/>
    <property type="match status" value="1"/>
</dbReference>
<keyword evidence="3" id="KW-0804">Transcription</keyword>
<dbReference type="InterPro" id="IPR036388">
    <property type="entry name" value="WH-like_DNA-bd_sf"/>
</dbReference>
<keyword evidence="1" id="KW-0805">Transcription regulation</keyword>
<comment type="caution">
    <text evidence="5">The sequence shown here is derived from an EMBL/GenBank/DDBJ whole genome shotgun (WGS) entry which is preliminary data.</text>
</comment>
<dbReference type="GO" id="GO:0003677">
    <property type="term" value="F:DNA binding"/>
    <property type="evidence" value="ECO:0007669"/>
    <property type="project" value="UniProtKB-KW"/>
</dbReference>
<dbReference type="SUPFAM" id="SSF46785">
    <property type="entry name" value="Winged helix' DNA-binding domain"/>
    <property type="match status" value="1"/>
</dbReference>
<dbReference type="InterPro" id="IPR011991">
    <property type="entry name" value="ArsR-like_HTH"/>
</dbReference>
<dbReference type="PANTHER" id="PTHR43132:SF2">
    <property type="entry name" value="ARSENICAL RESISTANCE OPERON REPRESSOR ARSR-RELATED"/>
    <property type="match status" value="1"/>
</dbReference>
<accession>A0A1F6SZW8</accession>
<protein>
    <submittedName>
        <fullName evidence="5">Transcriptional regulator</fullName>
    </submittedName>
</protein>
<dbReference type="NCBIfam" id="NF033788">
    <property type="entry name" value="HTH_metalloreg"/>
    <property type="match status" value="1"/>
</dbReference>
<name>A0A1F6SZW8_9PROT</name>
<evidence type="ECO:0000256" key="3">
    <source>
        <dbReference type="ARBA" id="ARBA00023163"/>
    </source>
</evidence>
<reference evidence="5 6" key="1">
    <citation type="journal article" date="2016" name="Nat. Commun.">
        <title>Thousands of microbial genomes shed light on interconnected biogeochemical processes in an aquifer system.</title>
        <authorList>
            <person name="Anantharaman K."/>
            <person name="Brown C.T."/>
            <person name="Hug L.A."/>
            <person name="Sharon I."/>
            <person name="Castelle C.J."/>
            <person name="Probst A.J."/>
            <person name="Thomas B.C."/>
            <person name="Singh A."/>
            <person name="Wilkins M.J."/>
            <person name="Karaoz U."/>
            <person name="Brodie E.L."/>
            <person name="Williams K.H."/>
            <person name="Hubbard S.S."/>
            <person name="Banfield J.F."/>
        </authorList>
    </citation>
    <scope>NUCLEOTIDE SEQUENCE [LARGE SCALE GENOMIC DNA]</scope>
</reference>
<dbReference type="AlphaFoldDB" id="A0A1F6SZW8"/>
<dbReference type="Proteomes" id="UP000178379">
    <property type="component" value="Unassembled WGS sequence"/>
</dbReference>
<gene>
    <name evidence="5" type="ORF">A2140_07415</name>
</gene>
<feature type="domain" description="HTH arsR-type" evidence="4">
    <location>
        <begin position="15"/>
        <end position="110"/>
    </location>
</feature>
<dbReference type="GO" id="GO:0003700">
    <property type="term" value="F:DNA-binding transcription factor activity"/>
    <property type="evidence" value="ECO:0007669"/>
    <property type="project" value="InterPro"/>
</dbReference>
<dbReference type="InterPro" id="IPR001845">
    <property type="entry name" value="HTH_ArsR_DNA-bd_dom"/>
</dbReference>
<dbReference type="SMART" id="SM00418">
    <property type="entry name" value="HTH_ARSR"/>
    <property type="match status" value="1"/>
</dbReference>
<dbReference type="InterPro" id="IPR051011">
    <property type="entry name" value="Metal_resp_trans_reg"/>
</dbReference>
<dbReference type="PROSITE" id="PS50987">
    <property type="entry name" value="HTH_ARSR_2"/>
    <property type="match status" value="1"/>
</dbReference>
<dbReference type="PRINTS" id="PR00778">
    <property type="entry name" value="HTHARSR"/>
</dbReference>
<dbReference type="CDD" id="cd00090">
    <property type="entry name" value="HTH_ARSR"/>
    <property type="match status" value="1"/>
</dbReference>
<dbReference type="InterPro" id="IPR036390">
    <property type="entry name" value="WH_DNA-bd_sf"/>
</dbReference>
<keyword evidence="2" id="KW-0238">DNA-binding</keyword>
<proteinExistence type="predicted"/>
<evidence type="ECO:0000313" key="5">
    <source>
        <dbReference type="EMBL" id="OGI38285.1"/>
    </source>
</evidence>
<dbReference type="STRING" id="1817756.A2140_07415"/>